<keyword evidence="4" id="KW-1185">Reference proteome</keyword>
<name>A0A6L5QCG6_9BURK</name>
<evidence type="ECO:0000256" key="2">
    <source>
        <dbReference type="PIRSR" id="PIRSR011396-2"/>
    </source>
</evidence>
<dbReference type="AlphaFoldDB" id="A0A6L5QCG6"/>
<protein>
    <submittedName>
        <fullName evidence="3">Tryptophan halogenase</fullName>
    </submittedName>
</protein>
<gene>
    <name evidence="3" type="ORF">GJ697_05515</name>
</gene>
<dbReference type="SUPFAM" id="SSF51905">
    <property type="entry name" value="FAD/NAD(P)-binding domain"/>
    <property type="match status" value="1"/>
</dbReference>
<dbReference type="PANTHER" id="PTHR43747:SF4">
    <property type="entry name" value="FLAVIN-DEPENDENT TRYPTOPHAN HALOGENASE"/>
    <property type="match status" value="1"/>
</dbReference>
<dbReference type="EMBL" id="WKJM01000003">
    <property type="protein sequence ID" value="MRX07290.1"/>
    <property type="molecule type" value="Genomic_DNA"/>
</dbReference>
<dbReference type="GO" id="GO:0004497">
    <property type="term" value="F:monooxygenase activity"/>
    <property type="evidence" value="ECO:0007669"/>
    <property type="project" value="InterPro"/>
</dbReference>
<evidence type="ECO:0000313" key="3">
    <source>
        <dbReference type="EMBL" id="MRX07290.1"/>
    </source>
</evidence>
<feature type="active site" evidence="1">
    <location>
        <position position="77"/>
    </location>
</feature>
<feature type="binding site" evidence="2">
    <location>
        <position position="77"/>
    </location>
    <ligand>
        <name>7-chloro-L-tryptophan</name>
        <dbReference type="ChEBI" id="CHEBI:58713"/>
    </ligand>
</feature>
<dbReference type="GO" id="GO:0000166">
    <property type="term" value="F:nucleotide binding"/>
    <property type="evidence" value="ECO:0007669"/>
    <property type="project" value="UniProtKB-KW"/>
</dbReference>
<dbReference type="InterPro" id="IPR033856">
    <property type="entry name" value="Trp_halogen"/>
</dbReference>
<reference evidence="3 4" key="1">
    <citation type="submission" date="2019-11" db="EMBL/GenBank/DDBJ databases">
        <title>Novel species isolated from a subtropical stream in China.</title>
        <authorList>
            <person name="Lu H."/>
        </authorList>
    </citation>
    <scope>NUCLEOTIDE SEQUENCE [LARGE SCALE GENOMIC DNA]</scope>
    <source>
        <strain evidence="3 4">FT25W</strain>
    </source>
</reference>
<feature type="binding site" evidence="2">
    <location>
        <begin position="12"/>
        <end position="15"/>
    </location>
    <ligand>
        <name>FAD</name>
        <dbReference type="ChEBI" id="CHEBI:57692"/>
    </ligand>
</feature>
<dbReference type="Pfam" id="PF04820">
    <property type="entry name" value="Trp_halogenase"/>
    <property type="match status" value="1"/>
</dbReference>
<proteinExistence type="predicted"/>
<sequence>MQPLKDIVIVGGGTAGWMTAAALSKMLKGQYNIRLVESDQIATIGVGEATIPMINLFNRMLELDEDDFMRQTQGTFKLGIEFVNWGRVGDRYMHGFGAIGQDGWTVDFYQHWLKQYLAGKAAELDHYSINNVAAMHNKFLRARPDLGNSPLSQIVHAYQFDASLYAKFLRNFSEARGVRRVEGKITEVRQRDADGHVTAVVLEDGTQVGGDLFIDCSGFRALLIDAVNTPFEDWSHWLPCDTAIAVPCANAPALTPYTRATAHGAGWQWRIPLQHRIGNGHVFSSKFMSADEAQAILINNLDGEALAEPRTIRFRTGKRSKAWNRNVVSIGLSCGFIEPLESTSIHLIQMAIAHLITYFPAGGFAEADIRQYNRVMDEEYRWARDFVILHYKATERNDTRFWNYCREMEVPEDLQHRIDLFRSHGRVFRDGLELFTKHNWLQVLHGQRIRPRAAHPLVDLTGEQQISGFLHEVESVIRNCVNAMPTQAAFIAANCAAPIHKNQA</sequence>
<evidence type="ECO:0000313" key="4">
    <source>
        <dbReference type="Proteomes" id="UP000481037"/>
    </source>
</evidence>
<feature type="binding site" evidence="2">
    <location>
        <position position="341"/>
    </location>
    <ligand>
        <name>L-tryptophan</name>
        <dbReference type="ChEBI" id="CHEBI:57912"/>
    </ligand>
</feature>
<dbReference type="Gene3D" id="3.50.50.60">
    <property type="entry name" value="FAD/NAD(P)-binding domain"/>
    <property type="match status" value="1"/>
</dbReference>
<organism evidence="3 4">
    <name type="scientific">Duganella alba</name>
    <dbReference type="NCBI Taxonomy" id="2666081"/>
    <lineage>
        <taxon>Bacteria</taxon>
        <taxon>Pseudomonadati</taxon>
        <taxon>Pseudomonadota</taxon>
        <taxon>Betaproteobacteria</taxon>
        <taxon>Burkholderiales</taxon>
        <taxon>Oxalobacteraceae</taxon>
        <taxon>Telluria group</taxon>
        <taxon>Duganella</taxon>
    </lineage>
</organism>
<dbReference type="PIRSF" id="PIRSF011396">
    <property type="entry name" value="Trp_halogenase"/>
    <property type="match status" value="1"/>
</dbReference>
<dbReference type="InterPro" id="IPR036188">
    <property type="entry name" value="FAD/NAD-bd_sf"/>
</dbReference>
<dbReference type="Proteomes" id="UP000481037">
    <property type="component" value="Unassembled WGS sequence"/>
</dbReference>
<feature type="binding site" evidence="2">
    <location>
        <position position="332"/>
    </location>
    <ligand>
        <name>FAD</name>
        <dbReference type="ChEBI" id="CHEBI:57692"/>
    </ligand>
</feature>
<evidence type="ECO:0000256" key="1">
    <source>
        <dbReference type="PIRSR" id="PIRSR011396-1"/>
    </source>
</evidence>
<keyword evidence="2" id="KW-0274">FAD</keyword>
<dbReference type="InterPro" id="IPR006905">
    <property type="entry name" value="Flavin_halogenase"/>
</dbReference>
<keyword evidence="2" id="KW-0547">Nucleotide-binding</keyword>
<feature type="binding site" evidence="2">
    <location>
        <position position="345"/>
    </location>
    <ligand>
        <name>FAD</name>
        <dbReference type="ChEBI" id="CHEBI:57692"/>
    </ligand>
</feature>
<dbReference type="InterPro" id="IPR050816">
    <property type="entry name" value="Flavin-dep_Halogenase_NPB"/>
</dbReference>
<accession>A0A6L5QCG6</accession>
<keyword evidence="2" id="KW-0285">Flavoprotein</keyword>
<dbReference type="RefSeq" id="WP_154361973.1">
    <property type="nucleotide sequence ID" value="NZ_WKJM01000003.1"/>
</dbReference>
<dbReference type="PANTHER" id="PTHR43747">
    <property type="entry name" value="FAD-BINDING PROTEIN"/>
    <property type="match status" value="1"/>
</dbReference>
<comment type="caution">
    <text evidence="3">The sequence shown here is derived from an EMBL/GenBank/DDBJ whole genome shotgun (WGS) entry which is preliminary data.</text>
</comment>